<sequence length="1158" mass="130546">MDIKFVGSGDAAKAFLYYVTDYITKASLPVHAGMAALSYATPNNSTLDDVSNTNEQENEESVELNMGDRDITASNQRLDYCLRPANDKFIDLCLYDFVAWGIKQRYTKEMLHIETAVRPGSFLNDEHPEYFTHYMTIRRKSCIPIILGPSIPNPLKSDQLKDDWARDMLLLFKPWRDISDLKTPSETWTDAFHNYEISMKLEHTRIIQNMQALTECSEARDAHRQRRRGKTSEDVVSDEVQDIILTDTEGNTDTLNPNDVYSPDPFQCIENPNEDFTTNLHDSIDNIGEETSRFLDMCLPLDTTETAVDTEYQKSVPVNQQTLTSHEVDDLLASHRAIMKSKRKRAMLHEPDTDDITTPPKRYRNGNYAPIAKQAILQDLYDLSHNYNSITDTDTMNNIAEEMGLLNNPEQLKAFRIIGNHIITDNKEQLLIHIAGVGGTDETSMISAKFLSEISIRIRQGKGDDVVNSNKPFGGINVIFMGDCAQLKPPLQKPLYANELVKNPSFAEARNVSGPSQLNGAFLWRQVKTVIQLVKNERHARDIKLIQKQASNPKTLALFRDAPIIVGNKAVRDILNAKLIKYHSTKANISPHIYYSRDERHKKRITGEFQQILWRLPSTKTNDALGKLPLFIGMKVMITENIAFDDKIVNGTEGIVTDIKYEVDEKYRRYCKAVYVHVKGCGIQVDGLEKDVVPIFPSSTSIDVKYQKHIKLFDSFTRKQVPLIPAYAYTDYKGQGRTLDRGAPSAYANHYSVVTSRNHIRDRSAVEALVLAKLFIDINTVSFEKTYHQLSSIASQPTRIVKHARDVIIYNSYYGVSTGLDEENRFTVLFPTVMSLLSNVRSLSWYTCPGDSKSSVEAIMDQIGLNPRIEASFDCSGGCSAFFPAQLGLIGGRHSLRLTNIFLTGHHAAAVASAVEKVVSQSPAMTYLDIDSGYYAATVAAPSLHDILPKDTTIPPLPLESLRLRCMRTLLDAETLYHLRSLKSLSIHFNLTTSTHGSHLFQIWETLKNESIYLTKIDVNLTEVDDSLLDYLVSYDGIEQIIFDNSARLWSHSDESVANRFFDEVLPKVARTLKVLNLVTISLGAWCFGRHNAGAISQCKHLEELTVSIVDIVQNHSKGTLDLLAQTVAQLPKLQILDKKNVSFVPQIGYLRDFVREP</sequence>
<keyword evidence="1" id="KW-0547">Nucleotide-binding</keyword>
<gene>
    <name evidence="1" type="ORF">JR316_0008506</name>
</gene>
<reference evidence="1" key="1">
    <citation type="submission" date="2021-10" db="EMBL/GenBank/DDBJ databases">
        <title>Psilocybe cubensis genome.</title>
        <authorList>
            <person name="Mckernan K.J."/>
            <person name="Crawford S."/>
            <person name="Trippe A."/>
            <person name="Kane L.T."/>
            <person name="Mclaughlin S."/>
        </authorList>
    </citation>
    <scope>NUCLEOTIDE SEQUENCE</scope>
    <source>
        <strain evidence="1">MGC-MH-2018</strain>
    </source>
</reference>
<keyword evidence="1" id="KW-0378">Hydrolase</keyword>
<organism evidence="1 2">
    <name type="scientific">Psilocybe cubensis</name>
    <name type="common">Psychedelic mushroom</name>
    <name type="synonym">Stropharia cubensis</name>
    <dbReference type="NCBI Taxonomy" id="181762"/>
    <lineage>
        <taxon>Eukaryota</taxon>
        <taxon>Fungi</taxon>
        <taxon>Dikarya</taxon>
        <taxon>Basidiomycota</taxon>
        <taxon>Agaricomycotina</taxon>
        <taxon>Agaricomycetes</taxon>
        <taxon>Agaricomycetidae</taxon>
        <taxon>Agaricales</taxon>
        <taxon>Agaricineae</taxon>
        <taxon>Strophariaceae</taxon>
        <taxon>Psilocybe</taxon>
    </lineage>
</organism>
<protein>
    <submittedName>
        <fullName evidence="1">ATP-dependent DNA helicase PIF1</fullName>
    </submittedName>
</protein>
<evidence type="ECO:0000313" key="1">
    <source>
        <dbReference type="EMBL" id="KAH9479910.1"/>
    </source>
</evidence>
<name>A0ACB8GWR0_PSICU</name>
<keyword evidence="1" id="KW-0067">ATP-binding</keyword>
<dbReference type="EMBL" id="JAFIQS020000007">
    <property type="protein sequence ID" value="KAH9479910.1"/>
    <property type="molecule type" value="Genomic_DNA"/>
</dbReference>
<keyword evidence="1" id="KW-0347">Helicase</keyword>
<proteinExistence type="predicted"/>
<keyword evidence="2" id="KW-1185">Reference proteome</keyword>
<dbReference type="Proteomes" id="UP000664032">
    <property type="component" value="Unassembled WGS sequence"/>
</dbReference>
<accession>A0ACB8GWR0</accession>
<evidence type="ECO:0000313" key="2">
    <source>
        <dbReference type="Proteomes" id="UP000664032"/>
    </source>
</evidence>
<comment type="caution">
    <text evidence="1">The sequence shown here is derived from an EMBL/GenBank/DDBJ whole genome shotgun (WGS) entry which is preliminary data.</text>
</comment>